<dbReference type="Pfam" id="PF03466">
    <property type="entry name" value="LysR_substrate"/>
    <property type="match status" value="1"/>
</dbReference>
<dbReference type="InterPro" id="IPR036390">
    <property type="entry name" value="WH_DNA-bd_sf"/>
</dbReference>
<proteinExistence type="inferred from homology"/>
<gene>
    <name evidence="7" type="primary">dmlR_10</name>
    <name evidence="6" type="ORF">SBX37_16890</name>
    <name evidence="7" type="ORF">VIM7927_02094</name>
</gene>
<dbReference type="GO" id="GO:0043565">
    <property type="term" value="F:sequence-specific DNA binding"/>
    <property type="evidence" value="ECO:0007669"/>
    <property type="project" value="TreeGrafter"/>
</dbReference>
<organism evidence="7 8">
    <name type="scientific">Vibrio mangrovi</name>
    <dbReference type="NCBI Taxonomy" id="474394"/>
    <lineage>
        <taxon>Bacteria</taxon>
        <taxon>Pseudomonadati</taxon>
        <taxon>Pseudomonadota</taxon>
        <taxon>Gammaproteobacteria</taxon>
        <taxon>Vibrionales</taxon>
        <taxon>Vibrionaceae</taxon>
        <taxon>Vibrio</taxon>
    </lineage>
</organism>
<dbReference type="SUPFAM" id="SSF53850">
    <property type="entry name" value="Periplasmic binding protein-like II"/>
    <property type="match status" value="1"/>
</dbReference>
<accession>A0A1Y6IXR1</accession>
<dbReference type="CDD" id="cd08422">
    <property type="entry name" value="PBP2_CrgA_like"/>
    <property type="match status" value="1"/>
</dbReference>
<keyword evidence="2" id="KW-0805">Transcription regulation</keyword>
<name>A0A1Y6IXR1_9VIBR</name>
<dbReference type="Proteomes" id="UP001283366">
    <property type="component" value="Unassembled WGS sequence"/>
</dbReference>
<protein>
    <submittedName>
        <fullName evidence="7">HTH-type transcriptional regulator DmlR</fullName>
    </submittedName>
    <submittedName>
        <fullName evidence="6">LysR family transcriptional regulator</fullName>
    </submittedName>
</protein>
<dbReference type="SUPFAM" id="SSF46785">
    <property type="entry name" value="Winged helix' DNA-binding domain"/>
    <property type="match status" value="1"/>
</dbReference>
<dbReference type="RefSeq" id="WP_087480880.1">
    <property type="nucleotide sequence ID" value="NZ_AP024884.1"/>
</dbReference>
<evidence type="ECO:0000256" key="1">
    <source>
        <dbReference type="ARBA" id="ARBA00009437"/>
    </source>
</evidence>
<dbReference type="InterPro" id="IPR036388">
    <property type="entry name" value="WH-like_DNA-bd_sf"/>
</dbReference>
<dbReference type="Gene3D" id="3.40.190.290">
    <property type="match status" value="1"/>
</dbReference>
<dbReference type="OrthoDB" id="9786526at2"/>
<evidence type="ECO:0000313" key="7">
    <source>
        <dbReference type="EMBL" id="SMS00823.1"/>
    </source>
</evidence>
<evidence type="ECO:0000313" key="6">
    <source>
        <dbReference type="EMBL" id="MDW6004535.1"/>
    </source>
</evidence>
<dbReference type="PANTHER" id="PTHR30537">
    <property type="entry name" value="HTH-TYPE TRANSCRIPTIONAL REGULATOR"/>
    <property type="match status" value="1"/>
</dbReference>
<evidence type="ECO:0000256" key="2">
    <source>
        <dbReference type="ARBA" id="ARBA00023015"/>
    </source>
</evidence>
<dbReference type="Proteomes" id="UP000196125">
    <property type="component" value="Unassembled WGS sequence"/>
</dbReference>
<comment type="similarity">
    <text evidence="1">Belongs to the LysR transcriptional regulatory family.</text>
</comment>
<dbReference type="GO" id="GO:0006351">
    <property type="term" value="P:DNA-templated transcription"/>
    <property type="evidence" value="ECO:0007669"/>
    <property type="project" value="TreeGrafter"/>
</dbReference>
<feature type="domain" description="HTH lysR-type" evidence="5">
    <location>
        <begin position="3"/>
        <end position="60"/>
    </location>
</feature>
<evidence type="ECO:0000259" key="5">
    <source>
        <dbReference type="PROSITE" id="PS50931"/>
    </source>
</evidence>
<dbReference type="PROSITE" id="PS50931">
    <property type="entry name" value="HTH_LYSR"/>
    <property type="match status" value="1"/>
</dbReference>
<dbReference type="Gene3D" id="1.10.10.10">
    <property type="entry name" value="Winged helix-like DNA-binding domain superfamily/Winged helix DNA-binding domain"/>
    <property type="match status" value="1"/>
</dbReference>
<reference evidence="7 8" key="1">
    <citation type="submission" date="2017-05" db="EMBL/GenBank/DDBJ databases">
        <authorList>
            <person name="Song R."/>
            <person name="Chenine A.L."/>
            <person name="Ruprecht R.M."/>
        </authorList>
    </citation>
    <scope>NUCLEOTIDE SEQUENCE [LARGE SCALE GENOMIC DNA]</scope>
    <source>
        <strain evidence="7 8">CECT 7927</strain>
    </source>
</reference>
<evidence type="ECO:0000256" key="3">
    <source>
        <dbReference type="ARBA" id="ARBA00023125"/>
    </source>
</evidence>
<dbReference type="PANTHER" id="PTHR30537:SF81">
    <property type="entry name" value="TRANSCRIPTIONAL REGULATOR-RELATED"/>
    <property type="match status" value="1"/>
</dbReference>
<evidence type="ECO:0000256" key="4">
    <source>
        <dbReference type="ARBA" id="ARBA00023163"/>
    </source>
</evidence>
<sequence length="300" mass="34297">MLDNLKRIAIFNKVVECGSFTQAGQMLGMAKSKVSEQISLLESNLNVRLLHRTTRKISLTTEGEVFYRNSQSLIHIAETAVNSVENMVNTVTGMIRIGTTVDVGTYLLAPLIRKFHEEFPNVNFDIQLEDGLQDPVEHNLDLVIRIGELKPCSLVGRILAPFELGMYASQRYLDTHQLIDTLEDLRNHDWVTLTRLHNDTLTLSHKNENIHREIQIDTKHQSNSPLGVISMIQQGLGIGLIANFLIKELDDTTLIHLFPEWSQRNPNINILYPSRKNIPMRTRLFINHLMREINTESIEN</sequence>
<dbReference type="InterPro" id="IPR058163">
    <property type="entry name" value="LysR-type_TF_proteobact-type"/>
</dbReference>
<dbReference type="EMBL" id="FXXI01000003">
    <property type="protein sequence ID" value="SMS00823.1"/>
    <property type="molecule type" value="Genomic_DNA"/>
</dbReference>
<reference evidence="6 9" key="2">
    <citation type="submission" date="2023-11" db="EMBL/GenBank/DDBJ databases">
        <title>Plant-associative lifestyle of Vibrio porteresiae and its evolutionary dynamics.</title>
        <authorList>
            <person name="Rameshkumar N."/>
            <person name="Kirti K."/>
        </authorList>
    </citation>
    <scope>NUCLEOTIDE SEQUENCE [LARGE SCALE GENOMIC DNA]</scope>
    <source>
        <strain evidence="6 9">MSSRF38</strain>
    </source>
</reference>
<dbReference type="FunFam" id="1.10.10.10:FF:000001">
    <property type="entry name" value="LysR family transcriptional regulator"/>
    <property type="match status" value="1"/>
</dbReference>
<keyword evidence="9" id="KW-1185">Reference proteome</keyword>
<keyword evidence="4" id="KW-0804">Transcription</keyword>
<dbReference type="AlphaFoldDB" id="A0A1Y6IXR1"/>
<evidence type="ECO:0000313" key="9">
    <source>
        <dbReference type="Proteomes" id="UP001283366"/>
    </source>
</evidence>
<dbReference type="InterPro" id="IPR005119">
    <property type="entry name" value="LysR_subst-bd"/>
</dbReference>
<dbReference type="InterPro" id="IPR000847">
    <property type="entry name" value="LysR_HTH_N"/>
</dbReference>
<evidence type="ECO:0000313" key="8">
    <source>
        <dbReference type="Proteomes" id="UP000196125"/>
    </source>
</evidence>
<dbReference type="GO" id="GO:0003700">
    <property type="term" value="F:DNA-binding transcription factor activity"/>
    <property type="evidence" value="ECO:0007669"/>
    <property type="project" value="InterPro"/>
</dbReference>
<dbReference type="Pfam" id="PF00126">
    <property type="entry name" value="HTH_1"/>
    <property type="match status" value="1"/>
</dbReference>
<dbReference type="EMBL" id="JAWRCO010000002">
    <property type="protein sequence ID" value="MDW6004535.1"/>
    <property type="molecule type" value="Genomic_DNA"/>
</dbReference>
<keyword evidence="3" id="KW-0238">DNA-binding</keyword>